<keyword evidence="2" id="KW-1185">Reference proteome</keyword>
<dbReference type="Proteomes" id="UP000711047">
    <property type="component" value="Unassembled WGS sequence"/>
</dbReference>
<reference evidence="1 2" key="1">
    <citation type="submission" date="2020-05" db="EMBL/GenBank/DDBJ databases">
        <title>Paenibacillus glebae, sp. nov., Paenibacillus humi sp. nov., Paenibacillus pedi sp. nov., Paenibacillus terrestris sp. nov. and Paenibacillus terricola sp. nov., isolated from a forest top soil sample.</title>
        <authorList>
            <person name="Qi S."/>
            <person name="Carlier A."/>
            <person name="Cnockaert M."/>
            <person name="Vandamme P."/>
        </authorList>
    </citation>
    <scope>NUCLEOTIDE SEQUENCE [LARGE SCALE GENOMIC DNA]</scope>
    <source>
        <strain evidence="1 2">LMG 29502</strain>
    </source>
</reference>
<dbReference type="EMBL" id="JABMKX010000002">
    <property type="protein sequence ID" value="NQX44335.1"/>
    <property type="molecule type" value="Genomic_DNA"/>
</dbReference>
<gene>
    <name evidence="1" type="ORF">HQN87_03235</name>
</gene>
<evidence type="ECO:0000313" key="1">
    <source>
        <dbReference type="EMBL" id="NQX44335.1"/>
    </source>
</evidence>
<sequence length="494" mass="56228">MNTKEDMTNDSLIKHSESTDFNTILATGFYHSLDHTALNSPDLNARDWMLFVLSTPADSIAHITQTFYSGDQAWVRRSQDDGFHWSEWKNIHHPSTPSSLISPITNHNLNLIKETGFYYNQGEEVANGPHYQSDWMLHVHSPEPDDSAYLEQTFFTLHEIWWRSSQDSGTTWSEWNNTKDLPLTMNVYQATSYNPDDYTTPGFYLGNDQQFMFQDNKAWSMIVLPTGRSDRLLQLVYSTEGVYLYRVPFTDTSEEVSVDKLTLFEASQLPFMMDIPELDANSAKSPGLYFSNKTVRNTPFQTYSENFYILVLDPGDSSLVQHFYQSNSNSTTQYWRSSDDNGGSWSLWVKIEDKTLLAFGSAYVLGESVLQAEQFIPFVHVGPNRACSLDSTTGEFIINHTGMYSIISHLQFSAHQEVSLAISIDGETPEHHNSFHYQPDSLMQADYFSATLTDLIECTEGQRIGIKNIAGHPVTLWPGPNGRKMKHTITLTQI</sequence>
<accession>A0ABX2DIM6</accession>
<organism evidence="1 2">
    <name type="scientific">Paenibacillus tritici</name>
    <dbReference type="NCBI Taxonomy" id="1873425"/>
    <lineage>
        <taxon>Bacteria</taxon>
        <taxon>Bacillati</taxon>
        <taxon>Bacillota</taxon>
        <taxon>Bacilli</taxon>
        <taxon>Bacillales</taxon>
        <taxon>Paenibacillaceae</taxon>
        <taxon>Paenibacillus</taxon>
    </lineage>
</organism>
<dbReference type="InterPro" id="IPR008983">
    <property type="entry name" value="Tumour_necrosis_fac-like_dom"/>
</dbReference>
<proteinExistence type="predicted"/>
<dbReference type="RefSeq" id="WP_173127761.1">
    <property type="nucleotide sequence ID" value="NZ_JABMKX010000002.1"/>
</dbReference>
<comment type="caution">
    <text evidence="1">The sequence shown here is derived from an EMBL/GenBank/DDBJ whole genome shotgun (WGS) entry which is preliminary data.</text>
</comment>
<protein>
    <recommendedName>
        <fullName evidence="3">Exo-alpha-sialidase</fullName>
    </recommendedName>
</protein>
<dbReference type="SUPFAM" id="SSF49842">
    <property type="entry name" value="TNF-like"/>
    <property type="match status" value="1"/>
</dbReference>
<dbReference type="CDD" id="cd19958">
    <property type="entry name" value="pyocin_knob"/>
    <property type="match status" value="3"/>
</dbReference>
<evidence type="ECO:0000313" key="2">
    <source>
        <dbReference type="Proteomes" id="UP000711047"/>
    </source>
</evidence>
<evidence type="ECO:0008006" key="3">
    <source>
        <dbReference type="Google" id="ProtNLM"/>
    </source>
</evidence>
<name>A0ABX2DIM6_9BACL</name>